<dbReference type="PANTHER" id="PTHR12205:SF0">
    <property type="entry name" value="CENTROMERE_KINETOCHORE PROTEIN ZW10 HOMOLOG"/>
    <property type="match status" value="1"/>
</dbReference>
<dbReference type="GO" id="GO:1990423">
    <property type="term" value="C:RZZ complex"/>
    <property type="evidence" value="ECO:0007669"/>
    <property type="project" value="TreeGrafter"/>
</dbReference>
<evidence type="ECO:0000313" key="3">
    <source>
        <dbReference type="EnsemblMetazoa" id="MDOA016700-PA"/>
    </source>
</evidence>
<dbReference type="GO" id="GO:0005737">
    <property type="term" value="C:cytoplasm"/>
    <property type="evidence" value="ECO:0007669"/>
    <property type="project" value="GOC"/>
</dbReference>
<dbReference type="InterPro" id="IPR048343">
    <property type="entry name" value="ZW10_C"/>
</dbReference>
<dbReference type="EnsemblMetazoa" id="MDOA016700-RA">
    <property type="protein sequence ID" value="MDOA016700-PA"/>
    <property type="gene ID" value="MDOA016700"/>
</dbReference>
<dbReference type="Pfam" id="PF20666">
    <property type="entry name" value="ZW10_C"/>
    <property type="match status" value="1"/>
</dbReference>
<dbReference type="Gene3D" id="1.10.357.150">
    <property type="match status" value="1"/>
</dbReference>
<dbReference type="GO" id="GO:0006888">
    <property type="term" value="P:endoplasmic reticulum to Golgi vesicle-mediated transport"/>
    <property type="evidence" value="ECO:0007669"/>
    <property type="project" value="TreeGrafter"/>
</dbReference>
<dbReference type="VEuPathDB" id="VectorBase:MDOMA2_015651"/>
<protein>
    <recommendedName>
        <fullName evidence="4">Centromere/kinetochore Zw10</fullName>
    </recommendedName>
</protein>
<organism evidence="3">
    <name type="scientific">Musca domestica</name>
    <name type="common">House fly</name>
    <dbReference type="NCBI Taxonomy" id="7370"/>
    <lineage>
        <taxon>Eukaryota</taxon>
        <taxon>Metazoa</taxon>
        <taxon>Ecdysozoa</taxon>
        <taxon>Arthropoda</taxon>
        <taxon>Hexapoda</taxon>
        <taxon>Insecta</taxon>
        <taxon>Pterygota</taxon>
        <taxon>Neoptera</taxon>
        <taxon>Endopterygota</taxon>
        <taxon>Diptera</taxon>
        <taxon>Brachycera</taxon>
        <taxon>Muscomorpha</taxon>
        <taxon>Muscoidea</taxon>
        <taxon>Muscidae</taxon>
        <taxon>Musca</taxon>
    </lineage>
</organism>
<evidence type="ECO:0000259" key="1">
    <source>
        <dbReference type="Pfam" id="PF20666"/>
    </source>
</evidence>
<dbReference type="Pfam" id="PF22766">
    <property type="entry name" value="ZW10_C2"/>
    <property type="match status" value="1"/>
</dbReference>
<name>A0A1I8NKN4_MUSDO</name>
<dbReference type="GO" id="GO:0007094">
    <property type="term" value="P:mitotic spindle assembly checkpoint signaling"/>
    <property type="evidence" value="ECO:0007669"/>
    <property type="project" value="TreeGrafter"/>
</dbReference>
<proteinExistence type="predicted"/>
<dbReference type="VEuPathDB" id="VectorBase:MDOA016700"/>
<evidence type="ECO:0008006" key="4">
    <source>
        <dbReference type="Google" id="ProtNLM"/>
    </source>
</evidence>
<gene>
    <name evidence="3" type="primary">105262414</name>
</gene>
<dbReference type="InterPro" id="IPR046362">
    <property type="entry name" value="Zw10/DSL1_C_sf"/>
</dbReference>
<dbReference type="PANTHER" id="PTHR12205">
    <property type="entry name" value="CENTROMERE/KINETOCHORE PROTEIN ZW10"/>
    <property type="match status" value="1"/>
</dbReference>
<dbReference type="InterPro" id="IPR055148">
    <property type="entry name" value="ZW10_C_2"/>
</dbReference>
<reference evidence="3" key="1">
    <citation type="submission" date="2020-05" db="UniProtKB">
        <authorList>
            <consortium name="EnsemblMetazoa"/>
        </authorList>
    </citation>
    <scope>IDENTIFICATION</scope>
    <source>
        <strain evidence="3">Aabys</strain>
    </source>
</reference>
<evidence type="ECO:0000259" key="2">
    <source>
        <dbReference type="Pfam" id="PF22766"/>
    </source>
</evidence>
<dbReference type="AlphaFoldDB" id="A0A1I8NKN4"/>
<sequence length="265" mass="30764">MVSKSVLEFVKLLNRILRQDNESSYEEGRFFNIISILINSYVTLVPQYHKEHLETLPQQSTIFYNNCMFLHHFLAKNYGIPTVSNMIKNLSATGAKYLRQQIDKQLNVLQNILQTNEGYITPTMVHECLSHLRLLESLWQPVLPVKEYNKTMGELVSVCSLMLNQQVVSKEIITPSEAKIMLEIFELFQKEAGSLFKVGQELKTVVSWQRMLLLKETLKASLTEISEMWSIGKYTEYFKADEIIGLIRSLHPDTERRALALKRIY</sequence>
<accession>A0A1I8NKN4</accession>
<feature type="domain" description="ZW10 C-terminal helical" evidence="2">
    <location>
        <begin position="124"/>
        <end position="264"/>
    </location>
</feature>
<feature type="domain" description="Centromere/kinetochore protein zw10 C-terminal" evidence="1">
    <location>
        <begin position="1"/>
        <end position="109"/>
    </location>
</feature>
<dbReference type="STRING" id="7370.A0A1I8NKN4"/>